<protein>
    <submittedName>
        <fullName evidence="2">Uncharacterized protein</fullName>
    </submittedName>
</protein>
<keyword evidence="3" id="KW-1185">Reference proteome</keyword>
<dbReference type="EMBL" id="JAXIOK010000022">
    <property type="protein sequence ID" value="KAK4745120.1"/>
    <property type="molecule type" value="Genomic_DNA"/>
</dbReference>
<proteinExistence type="predicted"/>
<evidence type="ECO:0000313" key="3">
    <source>
        <dbReference type="Proteomes" id="UP001345219"/>
    </source>
</evidence>
<name>A0AAN7JJ38_9MYRT</name>
<accession>A0AAN7JJ38</accession>
<dbReference type="Proteomes" id="UP001345219">
    <property type="component" value="Chromosome 9"/>
</dbReference>
<evidence type="ECO:0000256" key="1">
    <source>
        <dbReference type="SAM" id="MobiDB-lite"/>
    </source>
</evidence>
<organism evidence="2 3">
    <name type="scientific">Trapa incisa</name>
    <dbReference type="NCBI Taxonomy" id="236973"/>
    <lineage>
        <taxon>Eukaryota</taxon>
        <taxon>Viridiplantae</taxon>
        <taxon>Streptophyta</taxon>
        <taxon>Embryophyta</taxon>
        <taxon>Tracheophyta</taxon>
        <taxon>Spermatophyta</taxon>
        <taxon>Magnoliopsida</taxon>
        <taxon>eudicotyledons</taxon>
        <taxon>Gunneridae</taxon>
        <taxon>Pentapetalae</taxon>
        <taxon>rosids</taxon>
        <taxon>malvids</taxon>
        <taxon>Myrtales</taxon>
        <taxon>Lythraceae</taxon>
        <taxon>Trapa</taxon>
    </lineage>
</organism>
<reference evidence="2 3" key="1">
    <citation type="journal article" date="2023" name="Hortic Res">
        <title>Pangenome of water caltrop reveals structural variations and asymmetric subgenome divergence after allopolyploidization.</title>
        <authorList>
            <person name="Zhang X."/>
            <person name="Chen Y."/>
            <person name="Wang L."/>
            <person name="Yuan Y."/>
            <person name="Fang M."/>
            <person name="Shi L."/>
            <person name="Lu R."/>
            <person name="Comes H.P."/>
            <person name="Ma Y."/>
            <person name="Chen Y."/>
            <person name="Huang G."/>
            <person name="Zhou Y."/>
            <person name="Zheng Z."/>
            <person name="Qiu Y."/>
        </authorList>
    </citation>
    <scope>NUCLEOTIDE SEQUENCE [LARGE SCALE GENOMIC DNA]</scope>
    <source>
        <tissue evidence="2">Roots</tissue>
    </source>
</reference>
<feature type="region of interest" description="Disordered" evidence="1">
    <location>
        <begin position="171"/>
        <end position="195"/>
    </location>
</feature>
<feature type="region of interest" description="Disordered" evidence="1">
    <location>
        <begin position="1"/>
        <end position="22"/>
    </location>
</feature>
<sequence length="319" mass="33880">MVEPQEPPGPQDPVDIVEGELEHGIGDPVAEHVHGVNDVQGVLEERQPLGDAHVQRYKTPRGDEVVEGSVQVHGRGDDGDIPLPHPGRKSPAAAAYVEPDADGTRGLGVQHPVYAVVEVAVVGEPPALLPPLKVEAIFAVVEARPLHAVHKAIVALAGVGLPYDARVRRHPPQALRQRRRTDVPLGAPRAAPPPGQRLAALEEQPLREDVVHRTLASHLVLHVLDEVVLVLEAGRPHGGVDGVGARPDREPEGEDVWTDGEPRLLRQALQQPPAAFVVLLPVLLRSDEEASHDLETLVKVGELGPGGVELGPGGGELGE</sequence>
<evidence type="ECO:0000313" key="2">
    <source>
        <dbReference type="EMBL" id="KAK4745120.1"/>
    </source>
</evidence>
<dbReference type="AlphaFoldDB" id="A0AAN7JJ38"/>
<comment type="caution">
    <text evidence="2">The sequence shown here is derived from an EMBL/GenBank/DDBJ whole genome shotgun (WGS) entry which is preliminary data.</text>
</comment>
<gene>
    <name evidence="2" type="ORF">SAY87_011432</name>
</gene>
<feature type="compositionally biased region" description="Pro residues" evidence="1">
    <location>
        <begin position="1"/>
        <end position="11"/>
    </location>
</feature>